<gene>
    <name evidence="1" type="ORF">PCAR00345_LOCUS32699</name>
    <name evidence="2" type="ORF">PCAR00345_LOCUS32700</name>
</gene>
<proteinExistence type="predicted"/>
<evidence type="ECO:0000313" key="1">
    <source>
        <dbReference type="EMBL" id="CAE0780060.1"/>
    </source>
</evidence>
<sequence>MKRIGRRNVCWRKVVSGWTSYNCTDQRSGMKVQRLQSYRSSAVELLLMHVAAREDEWHSEKSFSTPEKLRLQQQLRTRRLKCEMQEPLGERPSVVSLIAGKVAAAEAKAAASSDAQ</sequence>
<organism evidence="1">
    <name type="scientific">Chrysotila carterae</name>
    <name type="common">Marine alga</name>
    <name type="synonym">Syracosphaera carterae</name>
    <dbReference type="NCBI Taxonomy" id="13221"/>
    <lineage>
        <taxon>Eukaryota</taxon>
        <taxon>Haptista</taxon>
        <taxon>Haptophyta</taxon>
        <taxon>Prymnesiophyceae</taxon>
        <taxon>Isochrysidales</taxon>
        <taxon>Isochrysidaceae</taxon>
        <taxon>Chrysotila</taxon>
    </lineage>
</organism>
<reference evidence="1" key="1">
    <citation type="submission" date="2021-01" db="EMBL/GenBank/DDBJ databases">
        <authorList>
            <person name="Corre E."/>
            <person name="Pelletier E."/>
            <person name="Niang G."/>
            <person name="Scheremetjew M."/>
            <person name="Finn R."/>
            <person name="Kale V."/>
            <person name="Holt S."/>
            <person name="Cochrane G."/>
            <person name="Meng A."/>
            <person name="Brown T."/>
            <person name="Cohen L."/>
        </authorList>
    </citation>
    <scope>NUCLEOTIDE SEQUENCE</scope>
    <source>
        <strain evidence="1">CCMP645</strain>
    </source>
</reference>
<protein>
    <submittedName>
        <fullName evidence="1">Uncharacterized protein</fullName>
    </submittedName>
</protein>
<evidence type="ECO:0000313" key="2">
    <source>
        <dbReference type="EMBL" id="CAE0780061.1"/>
    </source>
</evidence>
<dbReference type="EMBL" id="HBIZ01051124">
    <property type="protein sequence ID" value="CAE0780061.1"/>
    <property type="molecule type" value="Transcribed_RNA"/>
</dbReference>
<name>A0A6T0BS26_CHRCT</name>
<accession>A0A6T0BS26</accession>
<dbReference type="AlphaFoldDB" id="A0A6T0BS26"/>
<dbReference type="EMBL" id="HBIZ01051123">
    <property type="protein sequence ID" value="CAE0780060.1"/>
    <property type="molecule type" value="Transcribed_RNA"/>
</dbReference>